<keyword evidence="9 21" id="KW-0418">Kinase</keyword>
<evidence type="ECO:0000256" key="1">
    <source>
        <dbReference type="ARBA" id="ARBA00000085"/>
    </source>
</evidence>
<dbReference type="PANTHER" id="PTHR43047">
    <property type="entry name" value="TWO-COMPONENT HISTIDINE PROTEIN KINASE"/>
    <property type="match status" value="1"/>
</dbReference>
<feature type="domain" description="PAC" evidence="20">
    <location>
        <begin position="296"/>
        <end position="346"/>
    </location>
</feature>
<dbReference type="PROSITE" id="PS50112">
    <property type="entry name" value="PAS"/>
    <property type="match status" value="1"/>
</dbReference>
<dbReference type="SMART" id="SM00388">
    <property type="entry name" value="HisKA"/>
    <property type="match status" value="1"/>
</dbReference>
<dbReference type="InterPro" id="IPR036097">
    <property type="entry name" value="HisK_dim/P_sf"/>
</dbReference>
<dbReference type="Pfam" id="PF01627">
    <property type="entry name" value="Hpt"/>
    <property type="match status" value="1"/>
</dbReference>
<keyword evidence="13 16" id="KW-0472">Membrane</keyword>
<dbReference type="EMBL" id="RQXX01000008">
    <property type="protein sequence ID" value="RVV96775.1"/>
    <property type="molecule type" value="Genomic_DNA"/>
</dbReference>
<dbReference type="FunFam" id="3.30.565.10:FF:000010">
    <property type="entry name" value="Sensor histidine kinase RcsC"/>
    <property type="match status" value="1"/>
</dbReference>
<feature type="domain" description="Histidine kinase" evidence="17">
    <location>
        <begin position="364"/>
        <end position="581"/>
    </location>
</feature>
<name>A0A438ADM5_9RHOB</name>
<dbReference type="OrthoDB" id="9801651at2"/>
<feature type="compositionally biased region" description="Low complexity" evidence="15">
    <location>
        <begin position="586"/>
        <end position="612"/>
    </location>
</feature>
<dbReference type="PROSITE" id="PS50113">
    <property type="entry name" value="PAC"/>
    <property type="match status" value="1"/>
</dbReference>
<dbReference type="PROSITE" id="PS50109">
    <property type="entry name" value="HIS_KIN"/>
    <property type="match status" value="1"/>
</dbReference>
<evidence type="ECO:0000259" key="19">
    <source>
        <dbReference type="PROSITE" id="PS50112"/>
    </source>
</evidence>
<dbReference type="SMART" id="SM00387">
    <property type="entry name" value="HATPase_c"/>
    <property type="match status" value="1"/>
</dbReference>
<dbReference type="EC" id="2.7.13.3" evidence="3"/>
<dbReference type="Pfam" id="PF00072">
    <property type="entry name" value="Response_reg"/>
    <property type="match status" value="1"/>
</dbReference>
<keyword evidence="5" id="KW-0997">Cell inner membrane</keyword>
<evidence type="ECO:0000259" key="18">
    <source>
        <dbReference type="PROSITE" id="PS50110"/>
    </source>
</evidence>
<dbReference type="Pfam" id="PF00989">
    <property type="entry name" value="PAS"/>
    <property type="match status" value="1"/>
</dbReference>
<comment type="catalytic activity">
    <reaction evidence="1">
        <text>ATP + protein L-histidine = ADP + protein N-phospho-L-histidine.</text>
        <dbReference type="EC" id="2.7.13.3"/>
    </reaction>
</comment>
<dbReference type="CDD" id="cd16922">
    <property type="entry name" value="HATPase_EvgS-ArcB-TorS-like"/>
    <property type="match status" value="1"/>
</dbReference>
<dbReference type="InterPro" id="IPR001789">
    <property type="entry name" value="Sig_transdc_resp-reg_receiver"/>
</dbReference>
<dbReference type="InterPro" id="IPR000014">
    <property type="entry name" value="PAS"/>
</dbReference>
<dbReference type="PANTHER" id="PTHR43047:SF78">
    <property type="entry name" value="SENSORY_REGULATORY PROTEIN RPFC"/>
    <property type="match status" value="1"/>
</dbReference>
<keyword evidence="4" id="KW-1003">Cell membrane</keyword>
<dbReference type="GO" id="GO:0005886">
    <property type="term" value="C:plasma membrane"/>
    <property type="evidence" value="ECO:0007669"/>
    <property type="project" value="UniProtKB-SubCell"/>
</dbReference>
<comment type="subcellular location">
    <subcellularLocation>
        <location evidence="2">Cell inner membrane</location>
        <topology evidence="2">Multi-pass membrane protein</topology>
    </subcellularLocation>
</comment>
<protein>
    <recommendedName>
        <fullName evidence="3">histidine kinase</fullName>
        <ecNumber evidence="3">2.7.13.3</ecNumber>
    </recommendedName>
</protein>
<evidence type="ECO:0000313" key="21">
    <source>
        <dbReference type="EMBL" id="RVV96775.1"/>
    </source>
</evidence>
<dbReference type="InterPro" id="IPR000700">
    <property type="entry name" value="PAS-assoc_C"/>
</dbReference>
<dbReference type="Gene3D" id="3.40.50.2300">
    <property type="match status" value="1"/>
</dbReference>
<keyword evidence="11 16" id="KW-1133">Transmembrane helix</keyword>
<dbReference type="Gene3D" id="1.20.120.160">
    <property type="entry name" value="HPT domain"/>
    <property type="match status" value="1"/>
</dbReference>
<dbReference type="Pfam" id="PF00512">
    <property type="entry name" value="HisKA"/>
    <property type="match status" value="1"/>
</dbReference>
<feature type="domain" description="PAS" evidence="19">
    <location>
        <begin position="217"/>
        <end position="288"/>
    </location>
</feature>
<keyword evidence="12" id="KW-0902">Two-component regulatory system</keyword>
<evidence type="ECO:0000313" key="22">
    <source>
        <dbReference type="Proteomes" id="UP000285908"/>
    </source>
</evidence>
<evidence type="ECO:0000256" key="12">
    <source>
        <dbReference type="ARBA" id="ARBA00023012"/>
    </source>
</evidence>
<evidence type="ECO:0000256" key="8">
    <source>
        <dbReference type="ARBA" id="ARBA00022692"/>
    </source>
</evidence>
<dbReference type="AlphaFoldDB" id="A0A438ADM5"/>
<evidence type="ECO:0000256" key="11">
    <source>
        <dbReference type="ARBA" id="ARBA00022989"/>
    </source>
</evidence>
<organism evidence="21 22">
    <name type="scientific">Mesobaculum littorinae</name>
    <dbReference type="NCBI Taxonomy" id="2486419"/>
    <lineage>
        <taxon>Bacteria</taxon>
        <taxon>Pseudomonadati</taxon>
        <taxon>Pseudomonadota</taxon>
        <taxon>Alphaproteobacteria</taxon>
        <taxon>Rhodobacterales</taxon>
        <taxon>Roseobacteraceae</taxon>
        <taxon>Mesobaculum</taxon>
    </lineage>
</organism>
<dbReference type="InterPro" id="IPR013767">
    <property type="entry name" value="PAS_fold"/>
</dbReference>
<dbReference type="SUPFAM" id="SSF47384">
    <property type="entry name" value="Homodimeric domain of signal transducing histidine kinase"/>
    <property type="match status" value="1"/>
</dbReference>
<dbReference type="SUPFAM" id="SSF55785">
    <property type="entry name" value="PYP-like sensor domain (PAS domain)"/>
    <property type="match status" value="1"/>
</dbReference>
<feature type="region of interest" description="Disordered" evidence="15">
    <location>
        <begin position="586"/>
        <end position="643"/>
    </location>
</feature>
<evidence type="ECO:0000256" key="13">
    <source>
        <dbReference type="ARBA" id="ARBA00023136"/>
    </source>
</evidence>
<dbReference type="CDD" id="cd17546">
    <property type="entry name" value="REC_hyHK_CKI1_RcsC-like"/>
    <property type="match status" value="1"/>
</dbReference>
<dbReference type="RefSeq" id="WP_127907819.1">
    <property type="nucleotide sequence ID" value="NZ_RQXX01000008.1"/>
</dbReference>
<keyword evidence="22" id="KW-1185">Reference proteome</keyword>
<dbReference type="InterPro" id="IPR003661">
    <property type="entry name" value="HisK_dim/P_dom"/>
</dbReference>
<keyword evidence="10" id="KW-0547">Nucleotide-binding</keyword>
<evidence type="ECO:0000256" key="2">
    <source>
        <dbReference type="ARBA" id="ARBA00004429"/>
    </source>
</evidence>
<comment type="caution">
    <text evidence="21">The sequence shown here is derived from an EMBL/GenBank/DDBJ whole genome shotgun (WGS) entry which is preliminary data.</text>
</comment>
<feature type="domain" description="Response regulatory" evidence="18">
    <location>
        <begin position="653"/>
        <end position="770"/>
    </location>
</feature>
<dbReference type="InterPro" id="IPR036890">
    <property type="entry name" value="HATPase_C_sf"/>
</dbReference>
<dbReference type="SUPFAM" id="SSF52172">
    <property type="entry name" value="CheY-like"/>
    <property type="match status" value="1"/>
</dbReference>
<dbReference type="GO" id="GO:0006355">
    <property type="term" value="P:regulation of DNA-templated transcription"/>
    <property type="evidence" value="ECO:0007669"/>
    <property type="project" value="InterPro"/>
</dbReference>
<dbReference type="NCBIfam" id="TIGR00229">
    <property type="entry name" value="sensory_box"/>
    <property type="match status" value="1"/>
</dbReference>
<gene>
    <name evidence="21" type="ORF">EKE94_16935</name>
</gene>
<dbReference type="InterPro" id="IPR036641">
    <property type="entry name" value="HPT_dom_sf"/>
</dbReference>
<dbReference type="InterPro" id="IPR008207">
    <property type="entry name" value="Sig_transdc_His_kin_Hpt_dom"/>
</dbReference>
<evidence type="ECO:0000259" key="17">
    <source>
        <dbReference type="PROSITE" id="PS50109"/>
    </source>
</evidence>
<dbReference type="InterPro" id="IPR005467">
    <property type="entry name" value="His_kinase_dom"/>
</dbReference>
<feature type="modified residue" description="4-aspartylphosphate" evidence="14">
    <location>
        <position position="702"/>
    </location>
</feature>
<reference evidence="21 22" key="1">
    <citation type="submission" date="2018-11" db="EMBL/GenBank/DDBJ databases">
        <title>Mesobaculum littorinae gen. nov., sp. nov., isolated from Littorina scabra that represents a novel genus of the order Rhodobacteraceae.</title>
        <authorList>
            <person name="Li F."/>
        </authorList>
    </citation>
    <scope>NUCLEOTIDE SEQUENCE [LARGE SCALE GENOMIC DNA]</scope>
    <source>
        <strain evidence="21 22">M0103</strain>
    </source>
</reference>
<dbReference type="Proteomes" id="UP000285908">
    <property type="component" value="Unassembled WGS sequence"/>
</dbReference>
<keyword evidence="10" id="KW-0067">ATP-binding</keyword>
<dbReference type="GO" id="GO:0000155">
    <property type="term" value="F:phosphorelay sensor kinase activity"/>
    <property type="evidence" value="ECO:0007669"/>
    <property type="project" value="InterPro"/>
</dbReference>
<dbReference type="Gene3D" id="3.30.450.20">
    <property type="entry name" value="PAS domain"/>
    <property type="match status" value="1"/>
</dbReference>
<sequence length="902" mass="96227">MRLPLPYLRLALAVAAIVTVAALVVWTSVVAQREVDDLGAVNSDNLQWSLAQIDVEFLRYRLALEQAQEGTGDDPAALEQVRRRFDVFYGRIDTLQGGQVYRRLHASTEYQADRRAVKAYLDATVPLIDGPDAELRAALPEMAAEAQTRADEVRALSLSGLTAYAEVSDARRVEVMQTLSRMAILLLVLFAGLLLLAVWLLRLNGLSTRRARELEQTGMRMRTIVQTSIDPIIVSNDEGTILDLNRAATEVFGYSVDEAQGQTAMQLLFPDEDPDATRAEVMSFIEGRRRPEPGERQFELTGRDRSGRSFPVEVSIDRAIGPDGPIFVSFLRDISTRKAAEEALRDARDRALAGEKAKAEFLAVMSHEMRTPLNGLLGTIQILRDTDLDDRQAAMLDITRTSGELLLGLVNDVLDLSKYEAGKLTREDRVFDLGELLDGVVEATASLAAGNGNTLGWTWTGPAQGAVRGDPRRLRQVLLNLVGNALKFTHGGMVEIEVERLGDGRVELRVIDSGIGISESDLTRVFNDFETLDSSYARQADGTGLGLGIARRLVEVMGGEIGAESELGEGSLFWVRLPLDPAAPLQAPAPASVSASAPASAPGSVSASTAAPLSDAAPASGSIASMGRSAGPGDTAPPVAVPGASSGGAAPLRILLVEDNEINRFVAREMLQREGHSVTEAVNGSAGVDRAESDAFDVILMDISMPVMDGQEATRRIRAGSGPCARVPIIAVTAHALPEEIARFREAGMTDCIAKPIDRSALQALLRRVGIGAGDAGAVPSSAGTRDLQPLVSPAHLDELRAALAPEEVAQLRDRFVAECDEQIARLGRLQGPQEVAQLAHKCAGSCATFGLLRLHAALGRIEKAGKAGQVDAAGIAAAADFWRDSRTALLATLDAPASAGN</sequence>
<evidence type="ECO:0000259" key="20">
    <source>
        <dbReference type="PROSITE" id="PS50113"/>
    </source>
</evidence>
<dbReference type="InterPro" id="IPR035965">
    <property type="entry name" value="PAS-like_dom_sf"/>
</dbReference>
<keyword evidence="7" id="KW-0808">Transferase</keyword>
<dbReference type="Pfam" id="PF02518">
    <property type="entry name" value="HATPase_c"/>
    <property type="match status" value="1"/>
</dbReference>
<proteinExistence type="predicted"/>
<keyword evidence="8 16" id="KW-0812">Transmembrane</keyword>
<dbReference type="SMART" id="SM00091">
    <property type="entry name" value="PAS"/>
    <property type="match status" value="1"/>
</dbReference>
<dbReference type="CDD" id="cd00082">
    <property type="entry name" value="HisKA"/>
    <property type="match status" value="1"/>
</dbReference>
<evidence type="ECO:0000256" key="3">
    <source>
        <dbReference type="ARBA" id="ARBA00012438"/>
    </source>
</evidence>
<evidence type="ECO:0000256" key="10">
    <source>
        <dbReference type="ARBA" id="ARBA00022840"/>
    </source>
</evidence>
<dbReference type="SMART" id="SM00448">
    <property type="entry name" value="REC"/>
    <property type="match status" value="1"/>
</dbReference>
<dbReference type="PROSITE" id="PS50110">
    <property type="entry name" value="RESPONSE_REGULATORY"/>
    <property type="match status" value="1"/>
</dbReference>
<evidence type="ECO:0000256" key="15">
    <source>
        <dbReference type="SAM" id="MobiDB-lite"/>
    </source>
</evidence>
<dbReference type="InterPro" id="IPR003594">
    <property type="entry name" value="HATPase_dom"/>
</dbReference>
<keyword evidence="6 14" id="KW-0597">Phosphoprotein</keyword>
<dbReference type="CDD" id="cd00130">
    <property type="entry name" value="PAS"/>
    <property type="match status" value="1"/>
</dbReference>
<evidence type="ECO:0000256" key="6">
    <source>
        <dbReference type="ARBA" id="ARBA00022553"/>
    </source>
</evidence>
<dbReference type="InterPro" id="IPR011006">
    <property type="entry name" value="CheY-like_superfamily"/>
</dbReference>
<evidence type="ECO:0000256" key="5">
    <source>
        <dbReference type="ARBA" id="ARBA00022519"/>
    </source>
</evidence>
<evidence type="ECO:0000256" key="9">
    <source>
        <dbReference type="ARBA" id="ARBA00022777"/>
    </source>
</evidence>
<dbReference type="Gene3D" id="1.10.287.130">
    <property type="match status" value="1"/>
</dbReference>
<dbReference type="PRINTS" id="PR00344">
    <property type="entry name" value="BCTRLSENSOR"/>
</dbReference>
<accession>A0A438ADM5</accession>
<evidence type="ECO:0000256" key="7">
    <source>
        <dbReference type="ARBA" id="ARBA00022679"/>
    </source>
</evidence>
<dbReference type="SUPFAM" id="SSF47226">
    <property type="entry name" value="Histidine-containing phosphotransfer domain, HPT domain"/>
    <property type="match status" value="1"/>
</dbReference>
<dbReference type="Gene3D" id="3.30.565.10">
    <property type="entry name" value="Histidine kinase-like ATPase, C-terminal domain"/>
    <property type="match status" value="1"/>
</dbReference>
<dbReference type="InterPro" id="IPR004358">
    <property type="entry name" value="Sig_transdc_His_kin-like_C"/>
</dbReference>
<evidence type="ECO:0000256" key="4">
    <source>
        <dbReference type="ARBA" id="ARBA00022475"/>
    </source>
</evidence>
<evidence type="ECO:0000256" key="16">
    <source>
        <dbReference type="SAM" id="Phobius"/>
    </source>
</evidence>
<dbReference type="SUPFAM" id="SSF55874">
    <property type="entry name" value="ATPase domain of HSP90 chaperone/DNA topoisomerase II/histidine kinase"/>
    <property type="match status" value="1"/>
</dbReference>
<feature type="transmembrane region" description="Helical" evidence="16">
    <location>
        <begin position="182"/>
        <end position="201"/>
    </location>
</feature>
<evidence type="ECO:0000256" key="14">
    <source>
        <dbReference type="PROSITE-ProRule" id="PRU00169"/>
    </source>
</evidence>